<evidence type="ECO:0000256" key="1">
    <source>
        <dbReference type="ARBA" id="ARBA00022741"/>
    </source>
</evidence>
<evidence type="ECO:0000259" key="4">
    <source>
        <dbReference type="SMART" id="SM00797"/>
    </source>
</evidence>
<feature type="domain" description="Carboxyltransferase" evidence="4">
    <location>
        <begin position="23"/>
        <end position="320"/>
    </location>
</feature>
<dbReference type="InterPro" id="IPR052708">
    <property type="entry name" value="PxpC"/>
</dbReference>
<dbReference type="Pfam" id="PF02626">
    <property type="entry name" value="CT_A_B"/>
    <property type="match status" value="1"/>
</dbReference>
<proteinExistence type="predicted"/>
<dbReference type="SUPFAM" id="SSF50891">
    <property type="entry name" value="Cyclophilin-like"/>
    <property type="match status" value="1"/>
</dbReference>
<accession>A0ABY8IUY6</accession>
<evidence type="ECO:0000256" key="3">
    <source>
        <dbReference type="ARBA" id="ARBA00022840"/>
    </source>
</evidence>
<reference evidence="5 6" key="1">
    <citation type="submission" date="2023-04" db="EMBL/GenBank/DDBJ databases">
        <title>Genome sequence of Halobacillus naozhouensis KACC 21980.</title>
        <authorList>
            <person name="Kim S."/>
            <person name="Heo J."/>
            <person name="Kwon S.-W."/>
        </authorList>
    </citation>
    <scope>NUCLEOTIDE SEQUENCE [LARGE SCALE GENOMIC DNA]</scope>
    <source>
        <strain evidence="5 6">KCTC 13234</strain>
    </source>
</reference>
<evidence type="ECO:0000313" key="6">
    <source>
        <dbReference type="Proteomes" id="UP001221597"/>
    </source>
</evidence>
<evidence type="ECO:0000256" key="2">
    <source>
        <dbReference type="ARBA" id="ARBA00022801"/>
    </source>
</evidence>
<dbReference type="EMBL" id="CP121671">
    <property type="protein sequence ID" value="WFT73949.1"/>
    <property type="molecule type" value="Genomic_DNA"/>
</dbReference>
<dbReference type="SMART" id="SM00797">
    <property type="entry name" value="AHS2"/>
    <property type="match status" value="1"/>
</dbReference>
<keyword evidence="2" id="KW-0378">Hydrolase</keyword>
<dbReference type="Gene3D" id="2.40.100.10">
    <property type="entry name" value="Cyclophilin-like"/>
    <property type="match status" value="1"/>
</dbReference>
<protein>
    <submittedName>
        <fullName evidence="5">Biotin-dependent carboxyltransferase family protein</fullName>
    </submittedName>
</protein>
<dbReference type="InterPro" id="IPR003778">
    <property type="entry name" value="CT_A_B"/>
</dbReference>
<keyword evidence="3" id="KW-0067">ATP-binding</keyword>
<dbReference type="RefSeq" id="WP_283075954.1">
    <property type="nucleotide sequence ID" value="NZ_CP121671.1"/>
</dbReference>
<keyword evidence="6" id="KW-1185">Reference proteome</keyword>
<dbReference type="InterPro" id="IPR029000">
    <property type="entry name" value="Cyclophilin-like_dom_sf"/>
</dbReference>
<dbReference type="NCBIfam" id="TIGR00724">
    <property type="entry name" value="urea_amlyse_rel"/>
    <property type="match status" value="1"/>
</dbReference>
<name>A0ABY8IUY6_9BACI</name>
<evidence type="ECO:0000313" key="5">
    <source>
        <dbReference type="EMBL" id="WFT73949.1"/>
    </source>
</evidence>
<gene>
    <name evidence="5" type="ORF">P9989_16465</name>
</gene>
<dbReference type="PANTHER" id="PTHR43309:SF5">
    <property type="entry name" value="5-OXOPROLINASE SUBUNIT C"/>
    <property type="match status" value="1"/>
</dbReference>
<dbReference type="Proteomes" id="UP001221597">
    <property type="component" value="Chromosome"/>
</dbReference>
<keyword evidence="1" id="KW-0547">Nucleotide-binding</keyword>
<organism evidence="5 6">
    <name type="scientific">Halobacillus naozhouensis</name>
    <dbReference type="NCBI Taxonomy" id="554880"/>
    <lineage>
        <taxon>Bacteria</taxon>
        <taxon>Bacillati</taxon>
        <taxon>Bacillota</taxon>
        <taxon>Bacilli</taxon>
        <taxon>Bacillales</taxon>
        <taxon>Bacillaceae</taxon>
        <taxon>Halobacillus</taxon>
    </lineage>
</organism>
<sequence>MLKIIKEGMLTSVQDLGRTSYQKYGVIVSGSMDSYAHRIANLLVGNEENAATLEATLLGPEIEFKQDSMIAICGGDLSPAINGQKVNTWRSIFVKEGSVLKFGKSRTGCRAYIAVAGGLDVPEVMDSQSTYLRAELGGYQGRALKSGDQLPMCEPNDNQKKIMEAMRQQMDGDHFYETDWMPAADMTPPYSSQPVIQMLKGPQYALFNEQSQRNIFEESYSVSSQSDRMGYRLEGSPLSLTEPKELISEAVAFGSIQVPSDGNPIILMADRQTTGGYPKIGQIASVDLSLVSQLKPGDKMSFKEITLEEAQKALIKQEQSIQILKRSIILKSKEEL</sequence>
<dbReference type="PANTHER" id="PTHR43309">
    <property type="entry name" value="5-OXOPROLINASE SUBUNIT C"/>
    <property type="match status" value="1"/>
</dbReference>